<evidence type="ECO:0000313" key="3">
    <source>
        <dbReference type="Proteomes" id="UP001153328"/>
    </source>
</evidence>
<dbReference type="EMBL" id="CAJVAX010000019">
    <property type="protein sequence ID" value="CAG7650901.1"/>
    <property type="molecule type" value="Genomic_DNA"/>
</dbReference>
<feature type="region of interest" description="Disordered" evidence="1">
    <location>
        <begin position="19"/>
        <end position="120"/>
    </location>
</feature>
<evidence type="ECO:0000313" key="2">
    <source>
        <dbReference type="EMBL" id="CAG7650901.1"/>
    </source>
</evidence>
<feature type="compositionally biased region" description="Basic residues" evidence="1">
    <location>
        <begin position="111"/>
        <end position="120"/>
    </location>
</feature>
<protein>
    <submittedName>
        <fullName evidence="2">Uncharacterized protein</fullName>
    </submittedName>
</protein>
<comment type="caution">
    <text evidence="2">The sequence shown here is derived from an EMBL/GenBank/DDBJ whole genome shotgun (WGS) entry which is preliminary data.</text>
</comment>
<keyword evidence="3" id="KW-1185">Reference proteome</keyword>
<dbReference type="Proteomes" id="UP001153328">
    <property type="component" value="Unassembled WGS sequence"/>
</dbReference>
<accession>A0A9W4H4E5</accession>
<sequence length="120" mass="12590">MAALPAGRPCAWAELIGARETARPAHHNRRVATDRNHPRGAGNCATSPHRGAGRHRPEGALRSGAGPPAASEARWGHPQAKPWGRAERAVPRAPGGHPLPKGSRTPTAASRGRRPRARAG</sequence>
<gene>
    <name evidence="2" type="ORF">SBRY_50474</name>
</gene>
<name>A0A9W4H4E5_9ACTN</name>
<organism evidence="2 3">
    <name type="scientific">Actinacidiphila bryophytorum</name>
    <dbReference type="NCBI Taxonomy" id="1436133"/>
    <lineage>
        <taxon>Bacteria</taxon>
        <taxon>Bacillati</taxon>
        <taxon>Actinomycetota</taxon>
        <taxon>Actinomycetes</taxon>
        <taxon>Kitasatosporales</taxon>
        <taxon>Streptomycetaceae</taxon>
        <taxon>Actinacidiphila</taxon>
    </lineage>
</organism>
<dbReference type="AlphaFoldDB" id="A0A9W4H4E5"/>
<reference evidence="2" key="1">
    <citation type="submission" date="2021-06" db="EMBL/GenBank/DDBJ databases">
        <authorList>
            <person name="Arsene-Ploetze F."/>
        </authorList>
    </citation>
    <scope>NUCLEOTIDE SEQUENCE</scope>
    <source>
        <strain evidence="2">SBRY1</strain>
    </source>
</reference>
<proteinExistence type="predicted"/>
<evidence type="ECO:0000256" key="1">
    <source>
        <dbReference type="SAM" id="MobiDB-lite"/>
    </source>
</evidence>